<evidence type="ECO:0000313" key="20">
    <source>
        <dbReference type="Ensembl" id="ENSLOCP00000013389.1"/>
    </source>
</evidence>
<evidence type="ECO:0000256" key="13">
    <source>
        <dbReference type="ARBA" id="ARBA00076637"/>
    </source>
</evidence>
<evidence type="ECO:0000256" key="14">
    <source>
        <dbReference type="ARBA" id="ARBA00077125"/>
    </source>
</evidence>
<feature type="compositionally biased region" description="Polar residues" evidence="17">
    <location>
        <begin position="181"/>
        <end position="202"/>
    </location>
</feature>
<dbReference type="PANTHER" id="PTHR16154">
    <property type="entry name" value="NEURABIN"/>
    <property type="match status" value="1"/>
</dbReference>
<feature type="compositionally biased region" description="Gly residues" evidence="17">
    <location>
        <begin position="1267"/>
        <end position="1277"/>
    </location>
</feature>
<dbReference type="SMART" id="SM00228">
    <property type="entry name" value="PDZ"/>
    <property type="match status" value="1"/>
</dbReference>
<feature type="domain" description="PDZ" evidence="19">
    <location>
        <begin position="502"/>
        <end position="590"/>
    </location>
</feature>
<dbReference type="PROSITE" id="PS50105">
    <property type="entry name" value="SAM_DOMAIN"/>
    <property type="match status" value="1"/>
</dbReference>
<feature type="domain" description="SAM" evidence="18">
    <location>
        <begin position="1168"/>
        <end position="1231"/>
    </location>
</feature>
<reference evidence="20" key="3">
    <citation type="submission" date="2025-09" db="UniProtKB">
        <authorList>
            <consortium name="Ensembl"/>
        </authorList>
    </citation>
    <scope>IDENTIFICATION</scope>
</reference>
<feature type="region of interest" description="Disordered" evidence="17">
    <location>
        <begin position="1253"/>
        <end position="1277"/>
    </location>
</feature>
<dbReference type="SUPFAM" id="SSF47769">
    <property type="entry name" value="SAM/Pointed domain"/>
    <property type="match status" value="1"/>
</dbReference>
<evidence type="ECO:0000256" key="17">
    <source>
        <dbReference type="SAM" id="MobiDB-lite"/>
    </source>
</evidence>
<name>W5MYD0_LEPOC</name>
<evidence type="ECO:0000256" key="15">
    <source>
        <dbReference type="ARBA" id="ARBA00082439"/>
    </source>
</evidence>
<feature type="compositionally biased region" description="Basic and acidic residues" evidence="17">
    <location>
        <begin position="1253"/>
        <end position="1263"/>
    </location>
</feature>
<evidence type="ECO:0000256" key="16">
    <source>
        <dbReference type="SAM" id="Coils"/>
    </source>
</evidence>
<evidence type="ECO:0000313" key="21">
    <source>
        <dbReference type="Proteomes" id="UP000018468"/>
    </source>
</evidence>
<feature type="compositionally biased region" description="Low complexity" evidence="17">
    <location>
        <begin position="1083"/>
        <end position="1099"/>
    </location>
</feature>
<dbReference type="GO" id="GO:0007015">
    <property type="term" value="P:actin filament organization"/>
    <property type="evidence" value="ECO:0000318"/>
    <property type="project" value="GO_Central"/>
</dbReference>
<feature type="compositionally biased region" description="Low complexity" evidence="17">
    <location>
        <begin position="1000"/>
        <end position="1014"/>
    </location>
</feature>
<organism evidence="20 21">
    <name type="scientific">Lepisosteus oculatus</name>
    <name type="common">Spotted gar</name>
    <dbReference type="NCBI Taxonomy" id="7918"/>
    <lineage>
        <taxon>Eukaryota</taxon>
        <taxon>Metazoa</taxon>
        <taxon>Chordata</taxon>
        <taxon>Craniata</taxon>
        <taxon>Vertebrata</taxon>
        <taxon>Euteleostomi</taxon>
        <taxon>Actinopterygii</taxon>
        <taxon>Neopterygii</taxon>
        <taxon>Holostei</taxon>
        <taxon>Semionotiformes</taxon>
        <taxon>Lepisosteidae</taxon>
        <taxon>Lepisosteus</taxon>
    </lineage>
</organism>
<dbReference type="GO" id="GO:0014069">
    <property type="term" value="C:postsynaptic density"/>
    <property type="evidence" value="ECO:0000318"/>
    <property type="project" value="GO_Central"/>
</dbReference>
<dbReference type="Bgee" id="ENSLOCG00000010917">
    <property type="expression patterns" value="Expressed in camera-type eye and 12 other cell types or tissues"/>
</dbReference>
<evidence type="ECO:0000259" key="19">
    <source>
        <dbReference type="PROSITE" id="PS50106"/>
    </source>
</evidence>
<dbReference type="InterPro" id="IPR001478">
    <property type="entry name" value="PDZ"/>
</dbReference>
<dbReference type="eggNOG" id="KOG1945">
    <property type="taxonomic scope" value="Eukaryota"/>
</dbReference>
<keyword evidence="4" id="KW-0597">Phosphoprotein</keyword>
<dbReference type="Gene3D" id="1.10.150.50">
    <property type="entry name" value="Transcription Factor, Ets-1"/>
    <property type="match status" value="1"/>
</dbReference>
<dbReference type="GO" id="GO:0030425">
    <property type="term" value="C:dendrite"/>
    <property type="evidence" value="ECO:0000318"/>
    <property type="project" value="GO_Central"/>
</dbReference>
<dbReference type="GO" id="GO:0031175">
    <property type="term" value="P:neuron projection development"/>
    <property type="evidence" value="ECO:0000318"/>
    <property type="project" value="GO_Central"/>
</dbReference>
<protein>
    <recommendedName>
        <fullName evidence="12">Neurabin-1</fullName>
    </recommendedName>
    <alternativeName>
        <fullName evidence="14">Neurabin-I</fullName>
    </alternativeName>
    <alternativeName>
        <fullName evidence="13">Neural tissue-specific F-actin-binding protein I</fullName>
    </alternativeName>
    <alternativeName>
        <fullName evidence="15">Protein phosphatase 1 regulatory subunit 9A</fullName>
    </alternativeName>
</protein>
<dbReference type="InterPro" id="IPR001660">
    <property type="entry name" value="SAM"/>
</dbReference>
<reference evidence="20" key="2">
    <citation type="submission" date="2025-08" db="UniProtKB">
        <authorList>
            <consortium name="Ensembl"/>
        </authorList>
    </citation>
    <scope>IDENTIFICATION</scope>
</reference>
<feature type="compositionally biased region" description="Basic and acidic residues" evidence="17">
    <location>
        <begin position="123"/>
        <end position="150"/>
    </location>
</feature>
<dbReference type="Proteomes" id="UP000018468">
    <property type="component" value="Linkage group LG11"/>
</dbReference>
<evidence type="ECO:0000256" key="6">
    <source>
        <dbReference type="ARBA" id="ARBA00022902"/>
    </source>
</evidence>
<feature type="compositionally biased region" description="Low complexity" evidence="17">
    <location>
        <begin position="266"/>
        <end position="281"/>
    </location>
</feature>
<keyword evidence="2" id="KW-0217">Developmental protein</keyword>
<dbReference type="SMART" id="SM00454">
    <property type="entry name" value="SAM"/>
    <property type="match status" value="1"/>
</dbReference>
<dbReference type="PROSITE" id="PS50106">
    <property type="entry name" value="PDZ"/>
    <property type="match status" value="1"/>
</dbReference>
<dbReference type="GO" id="GO:0051015">
    <property type="term" value="F:actin filament binding"/>
    <property type="evidence" value="ECO:0000318"/>
    <property type="project" value="GO_Central"/>
</dbReference>
<keyword evidence="10" id="KW-0206">Cytoskeleton</keyword>
<feature type="coiled-coil region" evidence="16">
    <location>
        <begin position="598"/>
        <end position="625"/>
    </location>
</feature>
<feature type="compositionally biased region" description="Basic residues" evidence="17">
    <location>
        <begin position="890"/>
        <end position="901"/>
    </location>
</feature>
<feature type="compositionally biased region" description="Basic and acidic residues" evidence="17">
    <location>
        <begin position="1"/>
        <end position="12"/>
    </location>
</feature>
<keyword evidence="9" id="KW-0009">Actin-binding</keyword>
<feature type="region of interest" description="Disordered" evidence="17">
    <location>
        <begin position="824"/>
        <end position="856"/>
    </location>
</feature>
<feature type="compositionally biased region" description="Basic and acidic residues" evidence="17">
    <location>
        <begin position="161"/>
        <end position="177"/>
    </location>
</feature>
<dbReference type="InterPro" id="IPR043446">
    <property type="entry name" value="Neurabin-like"/>
</dbReference>
<evidence type="ECO:0000256" key="12">
    <source>
        <dbReference type="ARBA" id="ARBA00067399"/>
    </source>
</evidence>
<dbReference type="CDD" id="cd09512">
    <property type="entry name" value="SAM_Neurabin-like"/>
    <property type="match status" value="1"/>
</dbReference>
<dbReference type="AlphaFoldDB" id="W5MYD0"/>
<evidence type="ECO:0000256" key="8">
    <source>
        <dbReference type="ARBA" id="ARBA00023054"/>
    </source>
</evidence>
<dbReference type="EMBL" id="AHAT01004632">
    <property type="status" value="NOT_ANNOTATED_CDS"/>
    <property type="molecule type" value="Genomic_DNA"/>
</dbReference>
<comment type="subcellular location">
    <subcellularLocation>
        <location evidence="1">Cytoplasm</location>
        <location evidence="1">Cytoskeleton</location>
    </subcellularLocation>
    <subcellularLocation>
        <location evidence="11">Synapse</location>
    </subcellularLocation>
</comment>
<keyword evidence="21" id="KW-1185">Reference proteome</keyword>
<evidence type="ECO:0000256" key="10">
    <source>
        <dbReference type="ARBA" id="ARBA00023212"/>
    </source>
</evidence>
<dbReference type="OMA" id="CPDGLSQ"/>
<dbReference type="SUPFAM" id="SSF50156">
    <property type="entry name" value="PDZ domain-like"/>
    <property type="match status" value="1"/>
</dbReference>
<feature type="region of interest" description="Disordered" evidence="17">
    <location>
        <begin position="877"/>
        <end position="1055"/>
    </location>
</feature>
<evidence type="ECO:0000256" key="4">
    <source>
        <dbReference type="ARBA" id="ARBA00022553"/>
    </source>
</evidence>
<feature type="compositionally biased region" description="Low complexity" evidence="17">
    <location>
        <begin position="967"/>
        <end position="981"/>
    </location>
</feature>
<evidence type="ECO:0000259" key="18">
    <source>
        <dbReference type="PROSITE" id="PS50105"/>
    </source>
</evidence>
<feature type="coiled-coil region" evidence="16">
    <location>
        <begin position="678"/>
        <end position="821"/>
    </location>
</feature>
<feature type="compositionally biased region" description="Basic residues" evidence="17">
    <location>
        <begin position="252"/>
        <end position="261"/>
    </location>
</feature>
<evidence type="ECO:0000256" key="1">
    <source>
        <dbReference type="ARBA" id="ARBA00004245"/>
    </source>
</evidence>
<dbReference type="STRING" id="7918.ENSLOCP00000013389"/>
<dbReference type="CDD" id="cd06790">
    <property type="entry name" value="PDZ_neurabin-like"/>
    <property type="match status" value="1"/>
</dbReference>
<dbReference type="PANTHER" id="PTHR16154:SF22">
    <property type="entry name" value="NEURABIN-1"/>
    <property type="match status" value="1"/>
</dbReference>
<dbReference type="GeneTree" id="ENSGT00940000155538"/>
<dbReference type="GO" id="GO:0019722">
    <property type="term" value="P:calcium-mediated signaling"/>
    <property type="evidence" value="ECO:0000318"/>
    <property type="project" value="GO_Central"/>
</dbReference>
<dbReference type="EMBL" id="AHAT01004633">
    <property type="status" value="NOT_ANNOTATED_CDS"/>
    <property type="molecule type" value="Genomic_DNA"/>
</dbReference>
<dbReference type="Gene3D" id="2.30.42.10">
    <property type="match status" value="1"/>
</dbReference>
<dbReference type="GO" id="GO:0005737">
    <property type="term" value="C:cytoplasm"/>
    <property type="evidence" value="ECO:0000318"/>
    <property type="project" value="GO_Central"/>
</dbReference>
<reference evidence="21" key="1">
    <citation type="submission" date="2011-12" db="EMBL/GenBank/DDBJ databases">
        <title>The Draft Genome of Lepisosteus oculatus.</title>
        <authorList>
            <consortium name="The Broad Institute Genome Assembly &amp; Analysis Group"/>
            <consortium name="Computational R&amp;D Group"/>
            <consortium name="and Sequencing Platform"/>
            <person name="Di Palma F."/>
            <person name="Alfoldi J."/>
            <person name="Johnson J."/>
            <person name="Berlin A."/>
            <person name="Gnerre S."/>
            <person name="Jaffe D."/>
            <person name="MacCallum I."/>
            <person name="Young S."/>
            <person name="Walker B.J."/>
            <person name="Lander E.S."/>
            <person name="Lindblad-Toh K."/>
        </authorList>
    </citation>
    <scope>NUCLEOTIDE SEQUENCE [LARGE SCALE GENOMIC DNA]</scope>
</reference>
<dbReference type="FunFam" id="2.30.42.10:FF:000010">
    <property type="entry name" value="Neurabin-1 isoform 1"/>
    <property type="match status" value="1"/>
</dbReference>
<feature type="compositionally biased region" description="Basic and acidic residues" evidence="17">
    <location>
        <begin position="1032"/>
        <end position="1042"/>
    </location>
</feature>
<dbReference type="InterPro" id="IPR013761">
    <property type="entry name" value="SAM/pointed_sf"/>
</dbReference>
<feature type="region of interest" description="Disordered" evidence="17">
    <location>
        <begin position="218"/>
        <end position="320"/>
    </location>
</feature>
<dbReference type="GO" id="GO:0015629">
    <property type="term" value="C:actin cytoskeleton"/>
    <property type="evidence" value="ECO:0000318"/>
    <property type="project" value="GO_Central"/>
</dbReference>
<dbReference type="Ensembl" id="ENSLOCT00000013417.1">
    <property type="protein sequence ID" value="ENSLOCP00000013389.1"/>
    <property type="gene ID" value="ENSLOCG00000010917.1"/>
</dbReference>
<feature type="compositionally biased region" description="Polar residues" evidence="17">
    <location>
        <begin position="824"/>
        <end position="835"/>
    </location>
</feature>
<evidence type="ECO:0000256" key="9">
    <source>
        <dbReference type="ARBA" id="ARBA00023203"/>
    </source>
</evidence>
<keyword evidence="5" id="KW-0221">Differentiation</keyword>
<dbReference type="Pfam" id="PF17817">
    <property type="entry name" value="PDZ_5"/>
    <property type="match status" value="1"/>
</dbReference>
<keyword evidence="8 16" id="KW-0175">Coiled coil</keyword>
<dbReference type="EMBL" id="AHAT01004634">
    <property type="status" value="NOT_ANNOTATED_CDS"/>
    <property type="molecule type" value="Genomic_DNA"/>
</dbReference>
<dbReference type="InParanoid" id="W5MYD0"/>
<feature type="region of interest" description="Disordered" evidence="17">
    <location>
        <begin position="1"/>
        <end position="202"/>
    </location>
</feature>
<evidence type="ECO:0000256" key="2">
    <source>
        <dbReference type="ARBA" id="ARBA00022473"/>
    </source>
</evidence>
<keyword evidence="3" id="KW-0963">Cytoplasm</keyword>
<keyword evidence="6" id="KW-0524">Neurogenesis</keyword>
<dbReference type="InterPro" id="IPR036034">
    <property type="entry name" value="PDZ_sf"/>
</dbReference>
<evidence type="ECO:0000256" key="5">
    <source>
        <dbReference type="ARBA" id="ARBA00022782"/>
    </source>
</evidence>
<dbReference type="InterPro" id="IPR040645">
    <property type="entry name" value="Neurabin-1/2_PDZ"/>
</dbReference>
<dbReference type="FunFam" id="1.10.150.50:FF:000008">
    <property type="entry name" value="Neurabin-1 isoform 1-like protein"/>
    <property type="match status" value="1"/>
</dbReference>
<evidence type="ECO:0000256" key="7">
    <source>
        <dbReference type="ARBA" id="ARBA00023018"/>
    </source>
</evidence>
<keyword evidence="7" id="KW-0770">Synapse</keyword>
<sequence length="1277" mass="140740">MMKTEASGERSTLRSASPHRNAYRTEFQALKNAFDQPRRDGDPKPKEACEKPPQARGRQYGSNVNRIKNMFMQMGMGPNENTGPPSKTKGKEGSSPQKIRRPKPSVDKTGESAVKLQATVSERVSRFDTSRDGTAHSKFSETRKMFEQTIRETSQSSRSSSGKDRKGSHEHLDEWKGMRSNLGSTDSLDSLCSRTEASSPTVSQLSAVFENADQQNAAAWKKTGSKGLCSPDGSQRQTELSEDDVSWQQSPPHRRHKRHGQKQAIPLSSSSEDLLSPSPVSETADEGKGISSVSQQRNEHEKEMEYNQGNAEDFRADAASDCGVQRQMGAVAGSEVDGVYSDSAVSEPSAGNEHRTQIPKMPPSQLNEQAEGPVLADSAWVSDEHAKDPSEGYTGSEKAIGTSESAMYYQGWGESCTDPEDQACSEENSHYEPDSEIVEIPGLPEEEDVASNRKIRFSTAPIMVFKTYSNEDYDRRNDEVDPVAASAEYELEKRVEKLDLFPVDLEKDEDGLGISIIGMGVGADAGLEKLGIFVKTVIEGGAAQKDGRIKVNDQIVEVDSISLVGVTQNFAATVLRNTEGVVRFLIGREQPGQVSEVAQLISQTLEQERRQREMLEQHYVQYDADDDETGQYATDDEDEDMVPDITGGDMAIEVFDLPETADMFSPTEMDATKLSHKFRELQIKHAVTEAEIQKLKSKLQSTENERVRWEREKTQLQKSIDDNKERMLKLEGYWIEAQTLCHTVNEHLKDTQSQYQALEKKYNKAKKLIKDFQQKELDFVKREQVEKRKFEDAEKVHLIEIQGLQAQISNLEAELLNLMKQSGTQVNNNNNSAERISTLGREEPSESTEDALRTRGAVADGVFEDFAEAVPETERLDSEALKARAQLSVKSRRGRPSRPRPRGSLSSTDGEDGLERKTAEGGSSPLHSSMPALPSSPKPTSRALDPGTSSSPPAQGGGASTAVLEDSPTSSPSRSCSSEASPLHHPQLDSPVVQEKDDSCSLSPLISSPSVGPLGKTKRKLIDLGSPARHSPGREKKDKDSSRLSSGNRAFRQRRIAEWEPCPQPCLPPALFSEGKLGASALTSYLPSPTSSTEPSSENSPEKHKAKNVGLNNDVSASSVSSADFSGLVAEPKITGRSHSLALSSDEILDDSHSPKHQQWQNRAVLEWSCQQVSHWLMGLNLEQYVPEFTAKGINGEQLLQLDGRKLKSLGVVSSQDRALIKKKLKDLRAVVDKALKTREKLEKHREKLWKKEQELLQREAKKTGKTSGGPAEGSAE</sequence>
<feature type="region of interest" description="Disordered" evidence="17">
    <location>
        <begin position="1082"/>
        <end position="1109"/>
    </location>
</feature>
<evidence type="ECO:0000256" key="11">
    <source>
        <dbReference type="ARBA" id="ARBA00034103"/>
    </source>
</evidence>
<proteinExistence type="predicted"/>
<evidence type="ECO:0000256" key="3">
    <source>
        <dbReference type="ARBA" id="ARBA00022490"/>
    </source>
</evidence>
<feature type="compositionally biased region" description="Basic and acidic residues" evidence="17">
    <location>
        <begin position="36"/>
        <end position="50"/>
    </location>
</feature>
<dbReference type="Pfam" id="PF00595">
    <property type="entry name" value="PDZ"/>
    <property type="match status" value="1"/>
</dbReference>
<accession>W5MYD0</accession>
<dbReference type="Pfam" id="PF07647">
    <property type="entry name" value="SAM_2"/>
    <property type="match status" value="1"/>
</dbReference>
<feature type="region of interest" description="Disordered" evidence="17">
    <location>
        <begin position="334"/>
        <end position="435"/>
    </location>
</feature>